<evidence type="ECO:0000313" key="1">
    <source>
        <dbReference type="EMBL" id="CUN00151.1"/>
    </source>
</evidence>
<dbReference type="AlphaFoldDB" id="A0A173TBS6"/>
<evidence type="ECO:0000313" key="2">
    <source>
        <dbReference type="Proteomes" id="UP000095350"/>
    </source>
</evidence>
<dbReference type="PaxDb" id="166486-ERS852572_01466"/>
<dbReference type="Proteomes" id="UP000095350">
    <property type="component" value="Unassembled WGS sequence"/>
</dbReference>
<sequence>MVKVERSFPAPVSLALEAQKANGSYSKPDVVKQLKEDFHNKCYICELSDLQDAQVEHLLPHLDGKYPERKFDWNNLFWSCGHCNNVKNQRIYDEGIIDCCKIDPEEAIIFHLQGNEIDVHAVNNENRQAALTAKLITEVFNLKNTGMRVYKSDFRFQELNREMNKLYDSLEEMQDPAQQKFALRKVKSLLRRESRFAAFKRNYIRENQEKYPDLIEYLD</sequence>
<dbReference type="Gene3D" id="1.10.30.50">
    <property type="match status" value="1"/>
</dbReference>
<accession>A0A173TBS6</accession>
<reference evidence="1 2" key="1">
    <citation type="submission" date="2015-09" db="EMBL/GenBank/DDBJ databases">
        <authorList>
            <consortium name="Pathogen Informatics"/>
        </authorList>
    </citation>
    <scope>NUCLEOTIDE SEQUENCE [LARGE SCALE GENOMIC DNA]</scope>
    <source>
        <strain evidence="1 2">2789STDY5834960</strain>
    </source>
</reference>
<protein>
    <recommendedName>
        <fullName evidence="3">TIGR02646 family protein</fullName>
    </recommendedName>
</protein>
<evidence type="ECO:0008006" key="3">
    <source>
        <dbReference type="Google" id="ProtNLM"/>
    </source>
</evidence>
<organism evidence="1 2">
    <name type="scientific">Roseburia intestinalis</name>
    <dbReference type="NCBI Taxonomy" id="166486"/>
    <lineage>
        <taxon>Bacteria</taxon>
        <taxon>Bacillati</taxon>
        <taxon>Bacillota</taxon>
        <taxon>Clostridia</taxon>
        <taxon>Lachnospirales</taxon>
        <taxon>Lachnospiraceae</taxon>
        <taxon>Roseburia</taxon>
    </lineage>
</organism>
<name>A0A173TBS6_9FIRM</name>
<dbReference type="RefSeq" id="WP_055193996.1">
    <property type="nucleotide sequence ID" value="NZ_CABIYH010000009.1"/>
</dbReference>
<dbReference type="STRING" id="166486.ERS852572_01466"/>
<dbReference type="EMBL" id="CYXZ01000009">
    <property type="protein sequence ID" value="CUN00151.1"/>
    <property type="molecule type" value="Genomic_DNA"/>
</dbReference>
<dbReference type="OrthoDB" id="5918473at2"/>
<proteinExistence type="predicted"/>
<gene>
    <name evidence="1" type="ORF">ERS852572_01466</name>
</gene>